<gene>
    <name evidence="2" type="ORF">L3X39_05645</name>
</gene>
<protein>
    <submittedName>
        <fullName evidence="2">Uncharacterized protein</fullName>
    </submittedName>
</protein>
<sequence length="217" mass="25508">MIKKVFKIRVIAIILFVCLFKGYSQTDNNDDFKEVESIAKKMFVDMNNRDYDAIIDMMHPNVFEMVPKETLKTLFKSALEGNEAYSIELPTSIPEYKVSKIFKSEEENLEYSFVSYEMDMKMTFNNEEFDEEAKEMMIPMMKAQGMDVEFISNNTMSVSMKDRMTVIMKDDSTDNTWVMINYDPDSPLFYQIVPSSLIETAKEYKQNLMLESKKKRE</sequence>
<evidence type="ECO:0000256" key="1">
    <source>
        <dbReference type="SAM" id="SignalP"/>
    </source>
</evidence>
<dbReference type="RefSeq" id="WP_237230799.1">
    <property type="nucleotide sequence ID" value="NZ_JAKKDV010000002.1"/>
</dbReference>
<name>A0ABS9IHK2_9FLAO</name>
<keyword evidence="1" id="KW-0732">Signal</keyword>
<feature type="signal peptide" evidence="1">
    <location>
        <begin position="1"/>
        <end position="26"/>
    </location>
</feature>
<keyword evidence="3" id="KW-1185">Reference proteome</keyword>
<evidence type="ECO:0000313" key="2">
    <source>
        <dbReference type="EMBL" id="MCF7560115.1"/>
    </source>
</evidence>
<proteinExistence type="predicted"/>
<accession>A0ABS9IHK2</accession>
<reference evidence="2 3" key="1">
    <citation type="submission" date="2022-01" db="EMBL/GenBank/DDBJ databases">
        <title>Draft genome sequence of Sabulilitoribacter multivorans KCTC 32326.</title>
        <authorList>
            <person name="Oh J.-S."/>
        </authorList>
    </citation>
    <scope>NUCLEOTIDE SEQUENCE [LARGE SCALE GENOMIC DNA]</scope>
    <source>
        <strain evidence="2 3">M-M16</strain>
    </source>
</reference>
<evidence type="ECO:0000313" key="3">
    <source>
        <dbReference type="Proteomes" id="UP001200022"/>
    </source>
</evidence>
<organism evidence="2 3">
    <name type="scientific">Flaviramulus multivorans</name>
    <dbReference type="NCBI Taxonomy" id="1304750"/>
    <lineage>
        <taxon>Bacteria</taxon>
        <taxon>Pseudomonadati</taxon>
        <taxon>Bacteroidota</taxon>
        <taxon>Flavobacteriia</taxon>
        <taxon>Flavobacteriales</taxon>
        <taxon>Flavobacteriaceae</taxon>
        <taxon>Flaviramulus</taxon>
    </lineage>
</organism>
<feature type="chain" id="PRO_5046819747" evidence="1">
    <location>
        <begin position="27"/>
        <end position="217"/>
    </location>
</feature>
<dbReference type="Proteomes" id="UP001200022">
    <property type="component" value="Unassembled WGS sequence"/>
</dbReference>
<comment type="caution">
    <text evidence="2">The sequence shown here is derived from an EMBL/GenBank/DDBJ whole genome shotgun (WGS) entry which is preliminary data.</text>
</comment>
<dbReference type="EMBL" id="JAKKDV010000002">
    <property type="protein sequence ID" value="MCF7560115.1"/>
    <property type="molecule type" value="Genomic_DNA"/>
</dbReference>